<dbReference type="GO" id="GO:0016835">
    <property type="term" value="F:carbon-oxygen lyase activity"/>
    <property type="evidence" value="ECO:0007669"/>
    <property type="project" value="InterPro"/>
</dbReference>
<dbReference type="FunFam" id="3.20.70.20:FF:000008">
    <property type="entry name" value="Hypothetical formate acetyltransferase 3"/>
    <property type="match status" value="1"/>
</dbReference>
<dbReference type="GO" id="GO:0005829">
    <property type="term" value="C:cytosol"/>
    <property type="evidence" value="ECO:0007669"/>
    <property type="project" value="TreeGrafter"/>
</dbReference>
<proteinExistence type="predicted"/>
<feature type="domain" description="Glycine radical" evidence="3">
    <location>
        <begin position="667"/>
        <end position="787"/>
    </location>
</feature>
<dbReference type="NCBIfam" id="TIGR01774">
    <property type="entry name" value="PFL2-3"/>
    <property type="match status" value="1"/>
</dbReference>
<comment type="caution">
    <text evidence="5">The sequence shown here is derived from an EMBL/GenBank/DDBJ whole genome shotgun (WGS) entry which is preliminary data.</text>
</comment>
<dbReference type="InterPro" id="IPR010098">
    <property type="entry name" value="PFL2/GDeHydtase_fam"/>
</dbReference>
<keyword evidence="1" id="KW-0556">Organic radical</keyword>
<name>A0A0F9R027_9ZZZZ</name>
<evidence type="ECO:0000259" key="4">
    <source>
        <dbReference type="PROSITE" id="PS51554"/>
    </source>
</evidence>
<gene>
    <name evidence="5" type="ORF">LCGC14_0656060</name>
</gene>
<sequence>MKERIKKLREQSLSIKPYVTPERAKLITEFYKSDVADKVSSPVRRALAFKYLLENKVVCISEDELIVGERGPAPRATPTYPEITAHSLEDLRILNKREKTSFAVDAETKKLYEEEIIPFWKGKAMRDRIFGEMTGEWKAAYEAGVFTEFMEQRAPGHTVLDDKIYKKGFIDFKKDIERSIKNLDSSNDPEAPKKREELKAMEICADALIMYAERHAEKARELAGKEKDPERKKELERIAENCSRVPARTPRDFWEALQYYWFVHLGVIIELNTWDSFNPGRLDQHLHPFYKKGLDEGTLNRDKAEELLQAFWIKFNNQPAPPKVGVTAEESATYTDFALINTGGIKPDGSDAVNELSYLILDVVEKMRILQPSSMVQISKKTPDSFLKRALKILKTGFGQPSVFNTDAIVQELVRQGKSVEDARSGGASGCVEAGVFGKENYNLTGYFNLTKVFEVTLNNGVDPRTGKEIGLKTGDPSSYKSFEELFEAFKEQLNYFVDIKVEGNSVIERMYAEHLPSPFLSLLIDDCITKGMDYHDGGARYNTSYIMGVGLGTLTDVLASVKYNVFDKNQITMPALLKALENNFENDEPLRQRFLNKTPKYGNDDDYPDEIMRSIFEAYYSAVSGRPNTKGGFYEISLFPTTVHVYFGKVVGATPDGRKAAEPLSEGISPVQGADRKGPTAVLKSASKMDHVRTGGTLLNQKFTPHLLADEDGIDKVAYLIRSYFKLDGHHIQLNVVSADMLRDAQKHPEKYRDLVVRVAGYSDYFVDIAVDLQDEIIKRTEHKSF</sequence>
<dbReference type="SUPFAM" id="SSF51998">
    <property type="entry name" value="PFL-like glycyl radical enzymes"/>
    <property type="match status" value="1"/>
</dbReference>
<evidence type="ECO:0000313" key="5">
    <source>
        <dbReference type="EMBL" id="KKN48129.1"/>
    </source>
</evidence>
<dbReference type="Gene3D" id="3.20.70.20">
    <property type="match status" value="1"/>
</dbReference>
<dbReference type="InterPro" id="IPR050012">
    <property type="entry name" value="Glycl_HYPD"/>
</dbReference>
<dbReference type="InterPro" id="IPR051215">
    <property type="entry name" value="GRE"/>
</dbReference>
<evidence type="ECO:0000256" key="1">
    <source>
        <dbReference type="ARBA" id="ARBA00022818"/>
    </source>
</evidence>
<evidence type="ECO:0000256" key="2">
    <source>
        <dbReference type="ARBA" id="ARBA00023239"/>
    </source>
</evidence>
<dbReference type="InterPro" id="IPR004184">
    <property type="entry name" value="PFL_dom"/>
</dbReference>
<reference evidence="5" key="1">
    <citation type="journal article" date="2015" name="Nature">
        <title>Complex archaea that bridge the gap between prokaryotes and eukaryotes.</title>
        <authorList>
            <person name="Spang A."/>
            <person name="Saw J.H."/>
            <person name="Jorgensen S.L."/>
            <person name="Zaremba-Niedzwiedzka K."/>
            <person name="Martijn J."/>
            <person name="Lind A.E."/>
            <person name="van Eijk R."/>
            <person name="Schleper C."/>
            <person name="Guy L."/>
            <person name="Ettema T.J."/>
        </authorList>
    </citation>
    <scope>NUCLEOTIDE SEQUENCE</scope>
</reference>
<feature type="domain" description="PFL" evidence="4">
    <location>
        <begin position="3"/>
        <end position="660"/>
    </location>
</feature>
<protein>
    <recommendedName>
        <fullName evidence="6">PFL domain-containing protein</fullName>
    </recommendedName>
</protein>
<dbReference type="Pfam" id="PF01228">
    <property type="entry name" value="Gly_radical"/>
    <property type="match status" value="1"/>
</dbReference>
<dbReference type="CDD" id="cd01677">
    <property type="entry name" value="PFL2_DhaB_BssA"/>
    <property type="match status" value="1"/>
</dbReference>
<accession>A0A0F9R027</accession>
<dbReference type="AlphaFoldDB" id="A0A0F9R027"/>
<evidence type="ECO:0008006" key="6">
    <source>
        <dbReference type="Google" id="ProtNLM"/>
    </source>
</evidence>
<organism evidence="5">
    <name type="scientific">marine sediment metagenome</name>
    <dbReference type="NCBI Taxonomy" id="412755"/>
    <lineage>
        <taxon>unclassified sequences</taxon>
        <taxon>metagenomes</taxon>
        <taxon>ecological metagenomes</taxon>
    </lineage>
</organism>
<keyword evidence="2" id="KW-0456">Lyase</keyword>
<dbReference type="PANTHER" id="PTHR43641">
    <property type="entry name" value="FORMATE ACETYLTRANSFERASE 3-RELATED"/>
    <property type="match status" value="1"/>
</dbReference>
<dbReference type="PROSITE" id="PS51554">
    <property type="entry name" value="PFL"/>
    <property type="match status" value="1"/>
</dbReference>
<evidence type="ECO:0000259" key="3">
    <source>
        <dbReference type="PROSITE" id="PS51149"/>
    </source>
</evidence>
<dbReference type="InterPro" id="IPR001150">
    <property type="entry name" value="Gly_radical"/>
</dbReference>
<dbReference type="EMBL" id="LAZR01001237">
    <property type="protein sequence ID" value="KKN48129.1"/>
    <property type="molecule type" value="Genomic_DNA"/>
</dbReference>
<dbReference type="PANTHER" id="PTHR43641:SF2">
    <property type="entry name" value="DEHYDRATASE YBIW-RELATED"/>
    <property type="match status" value="1"/>
</dbReference>
<dbReference type="Pfam" id="PF02901">
    <property type="entry name" value="PFL-like"/>
    <property type="match status" value="1"/>
</dbReference>
<dbReference type="NCBIfam" id="NF043068">
    <property type="entry name" value="glycl_HYPD"/>
    <property type="match status" value="1"/>
</dbReference>
<dbReference type="PROSITE" id="PS51149">
    <property type="entry name" value="GLY_RADICAL_2"/>
    <property type="match status" value="1"/>
</dbReference>